<dbReference type="EMBL" id="JN885999">
    <property type="protein sequence ID" value="AEX63320.1"/>
    <property type="molecule type" value="Genomic_DNA"/>
</dbReference>
<sequence>MLGLHSLLFIKEGNKLLEISMLGKNTRKEIILDSNAKSLEIIPSDYDYLYDFLPDDGLH</sequence>
<evidence type="ECO:0000313" key="1">
    <source>
        <dbReference type="EMBL" id="AEX63320.1"/>
    </source>
</evidence>
<organism evidence="1">
    <name type="scientific">Moumouvirus sp. 'Monve'</name>
    <dbReference type="NCBI Taxonomy" id="1128131"/>
    <lineage>
        <taxon>Viruses</taxon>
        <taxon>Varidnaviria</taxon>
        <taxon>Bamfordvirae</taxon>
        <taxon>Nucleocytoviricota</taxon>
        <taxon>Megaviricetes</taxon>
        <taxon>Imitervirales</taxon>
        <taxon>Mimiviridae</taxon>
        <taxon>Megamimivirinae</taxon>
        <taxon>Moumouvirus</taxon>
    </lineage>
</organism>
<reference evidence="1" key="1">
    <citation type="submission" date="2011-10" db="EMBL/GenBank/DDBJ databases">
        <title>Provirophages and transpovirons: unique mobilome of giant viruses.</title>
        <authorList>
            <person name="Desnues C."/>
            <person name="LaScola B."/>
            <person name="Yutin N."/>
            <person name="Fournous G."/>
            <person name="Koonin E."/>
            <person name="Raoult D."/>
        </authorList>
    </citation>
    <scope>NUCLEOTIDE SEQUENCE</scope>
    <source>
        <strain evidence="1">Mv13-mv</strain>
    </source>
</reference>
<name>H2EFQ5_9VIRU</name>
<protein>
    <submittedName>
        <fullName evidence="1">Uncharacterized protein</fullName>
    </submittedName>
</protein>
<gene>
    <name evidence="1" type="ORF">mv_R1118</name>
</gene>
<accession>H2EFQ5</accession>
<proteinExistence type="predicted"/>